<feature type="region of interest" description="Disordered" evidence="1">
    <location>
        <begin position="47"/>
        <end position="91"/>
    </location>
</feature>
<sequence>MTTLTVAELRAAWESMRIRYAFRHWPSDYDAVMADPVACRLVRLEATGRRKRRTGADPPLTTGRTSRWPPARAAPPGVDFKSRAAGEHGDE</sequence>
<evidence type="ECO:0000256" key="1">
    <source>
        <dbReference type="SAM" id="MobiDB-lite"/>
    </source>
</evidence>
<keyword evidence="3" id="KW-1185">Reference proteome</keyword>
<dbReference type="EMBL" id="JXYQ01000073">
    <property type="protein sequence ID" value="KJA09053.1"/>
    <property type="molecule type" value="Genomic_DNA"/>
</dbReference>
<dbReference type="PATRIC" id="fig|80878.5.peg.3641"/>
<proteinExistence type="predicted"/>
<dbReference type="AlphaFoldDB" id="A0A0D7K7A0"/>
<organism evidence="2 3">
    <name type="scientific">Acidovorax temperans</name>
    <dbReference type="NCBI Taxonomy" id="80878"/>
    <lineage>
        <taxon>Bacteria</taxon>
        <taxon>Pseudomonadati</taxon>
        <taxon>Pseudomonadota</taxon>
        <taxon>Betaproteobacteria</taxon>
        <taxon>Burkholderiales</taxon>
        <taxon>Comamonadaceae</taxon>
        <taxon>Acidovorax</taxon>
    </lineage>
</organism>
<dbReference type="OrthoDB" id="8913876at2"/>
<dbReference type="STRING" id="80878.RP29_18385"/>
<name>A0A0D7K7A0_9BURK</name>
<evidence type="ECO:0000313" key="2">
    <source>
        <dbReference type="EMBL" id="KJA09053.1"/>
    </source>
</evidence>
<comment type="caution">
    <text evidence="2">The sequence shown here is derived from an EMBL/GenBank/DDBJ whole genome shotgun (WGS) entry which is preliminary data.</text>
</comment>
<feature type="compositionally biased region" description="Basic and acidic residues" evidence="1">
    <location>
        <begin position="80"/>
        <end position="91"/>
    </location>
</feature>
<gene>
    <name evidence="2" type="ORF">RP29_18385</name>
</gene>
<accession>A0A0D7K7A0</accession>
<reference evidence="2 3" key="1">
    <citation type="submission" date="2014-12" db="EMBL/GenBank/DDBJ databases">
        <title>Isolation of bacteria from lake water.</title>
        <authorList>
            <person name="Sheng K.-Y."/>
            <person name="Chin P.-S."/>
            <person name="Chan K.-G."/>
            <person name="Tan G.S."/>
        </authorList>
    </citation>
    <scope>NUCLEOTIDE SEQUENCE [LARGE SCALE GENOMIC DNA]</scope>
    <source>
        <strain evidence="2 3">KY4</strain>
    </source>
</reference>
<dbReference type="RefSeq" id="WP_044402138.1">
    <property type="nucleotide sequence ID" value="NZ_JXYQ01000073.1"/>
</dbReference>
<protein>
    <submittedName>
        <fullName evidence="2">Uncharacterized protein</fullName>
    </submittedName>
</protein>
<dbReference type="Proteomes" id="UP000032566">
    <property type="component" value="Unassembled WGS sequence"/>
</dbReference>
<evidence type="ECO:0000313" key="3">
    <source>
        <dbReference type="Proteomes" id="UP000032566"/>
    </source>
</evidence>